<dbReference type="InterPro" id="IPR022448">
    <property type="entry name" value="Quinoprotein_dehydrogenase"/>
</dbReference>
<gene>
    <name evidence="4" type="ORF">LZC95_00840</name>
</gene>
<keyword evidence="1 2" id="KW-0732">Signal</keyword>
<dbReference type="SMART" id="SM00062">
    <property type="entry name" value="PBPb"/>
    <property type="match status" value="1"/>
</dbReference>
<accession>A0ABZ2K9L8</accession>
<dbReference type="EMBL" id="CP089982">
    <property type="protein sequence ID" value="WXA95387.1"/>
    <property type="molecule type" value="Genomic_DNA"/>
</dbReference>
<evidence type="ECO:0000259" key="3">
    <source>
        <dbReference type="SMART" id="SM00062"/>
    </source>
</evidence>
<evidence type="ECO:0000256" key="2">
    <source>
        <dbReference type="SAM" id="SignalP"/>
    </source>
</evidence>
<dbReference type="Gene3D" id="3.40.190.10">
    <property type="entry name" value="Periplasmic binding protein-like II"/>
    <property type="match status" value="2"/>
</dbReference>
<dbReference type="InterPro" id="IPR001638">
    <property type="entry name" value="Solute-binding_3/MltF_N"/>
</dbReference>
<dbReference type="RefSeq" id="WP_394845994.1">
    <property type="nucleotide sequence ID" value="NZ_CP089982.1"/>
</dbReference>
<dbReference type="PANTHER" id="PTHR35936">
    <property type="entry name" value="MEMBRANE-BOUND LYTIC MUREIN TRANSGLYCOSYLASE F"/>
    <property type="match status" value="1"/>
</dbReference>
<sequence length="276" mass="30256">MKTLRHITILLLAAAIGVLAGDARTAGKEPARVLRVCADPANLPMSNQEGQGYENRVAALVARELHAELAYTWWAQRRGFFRNTLNAGTCDVVMAVPSGLDMARTTRPYFRSTFAFVTRRSDSMDDLRSIDDPRLRTMRIGVPLAGDDGGNPAPVHALARRGIVDGLVGFSLWGEYRRELPSAVEALQRGEVDVAILWGPVAGWGAKRSAVPLNVVPVEEERDERVPFAFSMSMAVRRKDVALARELDAVIERAGMQLTNILHDAGVPLLPLEPRP</sequence>
<dbReference type="SUPFAM" id="SSF53850">
    <property type="entry name" value="Periplasmic binding protein-like II"/>
    <property type="match status" value="1"/>
</dbReference>
<feature type="signal peptide" evidence="2">
    <location>
        <begin position="1"/>
        <end position="20"/>
    </location>
</feature>
<proteinExistence type="predicted"/>
<evidence type="ECO:0000313" key="4">
    <source>
        <dbReference type="EMBL" id="WXA95387.1"/>
    </source>
</evidence>
<evidence type="ECO:0000256" key="1">
    <source>
        <dbReference type="ARBA" id="ARBA00022729"/>
    </source>
</evidence>
<protein>
    <submittedName>
        <fullName evidence="4">Quinoprotein dehydrogenase-associated putative ABC transporter substrate-binding protein</fullName>
    </submittedName>
</protein>
<dbReference type="Proteomes" id="UP001379533">
    <property type="component" value="Chromosome"/>
</dbReference>
<dbReference type="NCBIfam" id="TIGR03871">
    <property type="entry name" value="ABC_peri_MoxJ_2"/>
    <property type="match status" value="1"/>
</dbReference>
<dbReference type="PANTHER" id="PTHR35936:SF17">
    <property type="entry name" value="ARGININE-BINDING EXTRACELLULAR PROTEIN ARTP"/>
    <property type="match status" value="1"/>
</dbReference>
<name>A0ABZ2K9L8_9BACT</name>
<keyword evidence="5" id="KW-1185">Reference proteome</keyword>
<feature type="chain" id="PRO_5046370885" evidence="2">
    <location>
        <begin position="21"/>
        <end position="276"/>
    </location>
</feature>
<evidence type="ECO:0000313" key="5">
    <source>
        <dbReference type="Proteomes" id="UP001379533"/>
    </source>
</evidence>
<reference evidence="4 5" key="1">
    <citation type="submission" date="2021-12" db="EMBL/GenBank/DDBJ databases">
        <title>Discovery of the Pendulisporaceae a myxobacterial family with distinct sporulation behavior and unique specialized metabolism.</title>
        <authorList>
            <person name="Garcia R."/>
            <person name="Popoff A."/>
            <person name="Bader C.D."/>
            <person name="Loehr J."/>
            <person name="Walesch S."/>
            <person name="Walt C."/>
            <person name="Boldt J."/>
            <person name="Bunk B."/>
            <person name="Haeckl F.J.F.P.J."/>
            <person name="Gunesch A.P."/>
            <person name="Birkelbach J."/>
            <person name="Nuebel U."/>
            <person name="Pietschmann T."/>
            <person name="Bach T."/>
            <person name="Mueller R."/>
        </authorList>
    </citation>
    <scope>NUCLEOTIDE SEQUENCE [LARGE SCALE GENOMIC DNA]</scope>
    <source>
        <strain evidence="4 5">MSr12523</strain>
    </source>
</reference>
<feature type="domain" description="Solute-binding protein family 3/N-terminal" evidence="3">
    <location>
        <begin position="33"/>
        <end position="264"/>
    </location>
</feature>
<organism evidence="4 5">
    <name type="scientific">Pendulispora brunnea</name>
    <dbReference type="NCBI Taxonomy" id="2905690"/>
    <lineage>
        <taxon>Bacteria</taxon>
        <taxon>Pseudomonadati</taxon>
        <taxon>Myxococcota</taxon>
        <taxon>Myxococcia</taxon>
        <taxon>Myxococcales</taxon>
        <taxon>Sorangiineae</taxon>
        <taxon>Pendulisporaceae</taxon>
        <taxon>Pendulispora</taxon>
    </lineage>
</organism>